<keyword evidence="2" id="KW-0813">Transport</keyword>
<feature type="transmembrane region" description="Helical" evidence="9">
    <location>
        <begin position="828"/>
        <end position="851"/>
    </location>
</feature>
<feature type="transmembrane region" description="Helical" evidence="9">
    <location>
        <begin position="879"/>
        <end position="897"/>
    </location>
</feature>
<dbReference type="GO" id="GO:0016020">
    <property type="term" value="C:membrane"/>
    <property type="evidence" value="ECO:0007669"/>
    <property type="project" value="UniProtKB-SubCell"/>
</dbReference>
<dbReference type="GO" id="GO:0005524">
    <property type="term" value="F:ATP binding"/>
    <property type="evidence" value="ECO:0007669"/>
    <property type="project" value="UniProtKB-KW"/>
</dbReference>
<feature type="region of interest" description="Disordered" evidence="8">
    <location>
        <begin position="344"/>
        <end position="429"/>
    </location>
</feature>
<evidence type="ECO:0000313" key="12">
    <source>
        <dbReference type="Proteomes" id="UP000030693"/>
    </source>
</evidence>
<comment type="subcellular location">
    <subcellularLocation>
        <location evidence="1">Membrane</location>
        <topology evidence="1">Multi-pass membrane protein</topology>
    </subcellularLocation>
</comment>
<dbReference type="InterPro" id="IPR003593">
    <property type="entry name" value="AAA+_ATPase"/>
</dbReference>
<reference evidence="11" key="1">
    <citation type="submission" date="2013-04" db="EMBL/GenBank/DDBJ databases">
        <title>The Genome Sequence of Fonticula alba ATCC 38817.</title>
        <authorList>
            <consortium name="The Broad Institute Genomics Platform"/>
            <person name="Russ C."/>
            <person name="Cuomo C."/>
            <person name="Burger G."/>
            <person name="Gray M.W."/>
            <person name="Holland P.W.H."/>
            <person name="King N."/>
            <person name="Lang F.B.F."/>
            <person name="Roger A.J."/>
            <person name="Ruiz-Trillo I."/>
            <person name="Brown M."/>
            <person name="Walker B."/>
            <person name="Young S."/>
            <person name="Zeng Q."/>
            <person name="Gargeya S."/>
            <person name="Fitzgerald M."/>
            <person name="Haas B."/>
            <person name="Abouelleil A."/>
            <person name="Allen A.W."/>
            <person name="Alvarado L."/>
            <person name="Arachchi H.M."/>
            <person name="Berlin A.M."/>
            <person name="Chapman S.B."/>
            <person name="Gainer-Dewar J."/>
            <person name="Goldberg J."/>
            <person name="Griggs A."/>
            <person name="Gujja S."/>
            <person name="Hansen M."/>
            <person name="Howarth C."/>
            <person name="Imamovic A."/>
            <person name="Ireland A."/>
            <person name="Larimer J."/>
            <person name="McCowan C."/>
            <person name="Murphy C."/>
            <person name="Pearson M."/>
            <person name="Poon T.W."/>
            <person name="Priest M."/>
            <person name="Roberts A."/>
            <person name="Saif S."/>
            <person name="Shea T."/>
            <person name="Sisk P."/>
            <person name="Sykes S."/>
            <person name="Wortman J."/>
            <person name="Nusbaum C."/>
            <person name="Birren B."/>
        </authorList>
    </citation>
    <scope>NUCLEOTIDE SEQUENCE [LARGE SCALE GENOMIC DNA]</scope>
    <source>
        <strain evidence="11">ATCC 38817</strain>
    </source>
</reference>
<evidence type="ECO:0000259" key="10">
    <source>
        <dbReference type="PROSITE" id="PS50893"/>
    </source>
</evidence>
<keyword evidence="3 9" id="KW-0812">Transmembrane</keyword>
<dbReference type="InterPro" id="IPR043926">
    <property type="entry name" value="ABCG_dom"/>
</dbReference>
<feature type="region of interest" description="Disordered" evidence="8">
    <location>
        <begin position="165"/>
        <end position="184"/>
    </location>
</feature>
<dbReference type="AlphaFoldDB" id="A0A058ZDU2"/>
<evidence type="ECO:0000256" key="6">
    <source>
        <dbReference type="ARBA" id="ARBA00022989"/>
    </source>
</evidence>
<dbReference type="STRING" id="691883.A0A058ZDU2"/>
<proteinExistence type="predicted"/>
<dbReference type="Pfam" id="PF00005">
    <property type="entry name" value="ABC_tran"/>
    <property type="match status" value="1"/>
</dbReference>
<feature type="compositionally biased region" description="Basic and acidic residues" evidence="8">
    <location>
        <begin position="258"/>
        <end position="273"/>
    </location>
</feature>
<feature type="transmembrane region" description="Helical" evidence="9">
    <location>
        <begin position="964"/>
        <end position="984"/>
    </location>
</feature>
<feature type="region of interest" description="Disordered" evidence="8">
    <location>
        <begin position="1"/>
        <end position="65"/>
    </location>
</feature>
<dbReference type="InterPro" id="IPR050352">
    <property type="entry name" value="ABCG_transporters"/>
</dbReference>
<evidence type="ECO:0000256" key="7">
    <source>
        <dbReference type="ARBA" id="ARBA00023136"/>
    </source>
</evidence>
<protein>
    <recommendedName>
        <fullName evidence="10">ABC transporter domain-containing protein</fullName>
    </recommendedName>
</protein>
<sequence>MTPPPEGNRPGEQRDALPPGADPTSPAQPPVAEGAQPLGDALPGILDLQDDGSLPSLSGGGPNSYNNISANDLLTEEELNRVQYNGLQRHGVPSRTSPVAFDARSHQVGRYQGYTGATNASSPFIHPSNTPYGYSGQQRLPSEAGIIGTGGSMYSRASAGQSPAAAFPPSVGGRSPFQTPASPPGIAPAAVSYRNIQSPGTDAGSRLTAIAAPASGHNSRAVVLIWRNLKFTPVASESLPTRVASAFRKVTCRARRATGRDRQPLLSDGREKTGPGVRTGNQYNELTSIQGSPMPGAGAQEKLFDLDSTSGGKLPVHAAKRTPAMGASAAASAAGKSVGRGFGLSANNIETDPESDISESGSDSDRSDVPSFGPGFDSDDSDSDLELGEDGELLDDDWTQSGEGQLGRDLTDTTGTSDSRRVAGAGKTARQRRILHGVTGVAGAGEMMAIMGSSGAGKTSLLNILAGRTRRFNGMVIVNGRACDAEKLQSVSAYVMQDDLLLGAFSPREHMLFSARMRLPRTVTAQERLKRVESLLELLALQACADTPVEKVSGGERKRTCIGIELVTRPGLLFLDEPTSGLDSFTALAVMRVIRRISSEGCTVVSTIHQPSSDLFSLFDRLTLLHKGRDVYHGKAATAIDYFAKINFPCPSFTNPADHLLNLLHRPDDRPLQQYKRDIGRIVSSWRTQTRAEKRAAEAASVSQAAARLASKNLSEGLAGDGIALGALSSPTASERFISPYMPTYMLLGQNGTESPLASRRSPAIVRHRRLPWYKEFGLLFQRAFIMYMRSPGSMQIRLIQSIIIALVFATIYFDLGTNMGSLQNRTGFLFALVTGLIINGILPVVLMFPLERAVFLREQMSRTYRIWTYFSSKVLADVPFTLVFSSIFGTLTYWLIGLNATDPTRFPLFLLIVFCLSLSAQALGVLIGCAVPDLIGAIAIAPVFLLPLILFGGFLINIESIPVWFSWFQHVSILAYGFEAMMINEYRGLKLECTPEELIRLPPPFNVEICPIESGDQVLRYFDFNPERLWPDIYCLGALIVGTYLLALAVLGMATYRHLRKT</sequence>
<keyword evidence="7 9" id="KW-0472">Membrane</keyword>
<dbReference type="eggNOG" id="KOG0061">
    <property type="taxonomic scope" value="Eukaryota"/>
</dbReference>
<feature type="transmembrane region" description="Helical" evidence="9">
    <location>
        <begin position="935"/>
        <end position="957"/>
    </location>
</feature>
<feature type="compositionally biased region" description="Polar residues" evidence="8">
    <location>
        <begin position="279"/>
        <end position="291"/>
    </location>
</feature>
<dbReference type="RefSeq" id="XP_009492230.1">
    <property type="nucleotide sequence ID" value="XM_009493955.1"/>
</dbReference>
<dbReference type="SUPFAM" id="SSF52540">
    <property type="entry name" value="P-loop containing nucleoside triphosphate hydrolases"/>
    <property type="match status" value="1"/>
</dbReference>
<dbReference type="CDD" id="cd03213">
    <property type="entry name" value="ABCG_EPDR"/>
    <property type="match status" value="1"/>
</dbReference>
<dbReference type="Pfam" id="PF19055">
    <property type="entry name" value="ABC2_membrane_7"/>
    <property type="match status" value="1"/>
</dbReference>
<organism evidence="11">
    <name type="scientific">Fonticula alba</name>
    <name type="common">Slime mold</name>
    <dbReference type="NCBI Taxonomy" id="691883"/>
    <lineage>
        <taxon>Eukaryota</taxon>
        <taxon>Rotosphaerida</taxon>
        <taxon>Fonticulaceae</taxon>
        <taxon>Fonticula</taxon>
    </lineage>
</organism>
<evidence type="ECO:0000256" key="5">
    <source>
        <dbReference type="ARBA" id="ARBA00022840"/>
    </source>
</evidence>
<dbReference type="Gene3D" id="3.40.50.300">
    <property type="entry name" value="P-loop containing nucleotide triphosphate hydrolases"/>
    <property type="match status" value="1"/>
</dbReference>
<accession>A0A058ZDU2</accession>
<evidence type="ECO:0000256" key="1">
    <source>
        <dbReference type="ARBA" id="ARBA00004141"/>
    </source>
</evidence>
<dbReference type="GO" id="GO:0016887">
    <property type="term" value="F:ATP hydrolysis activity"/>
    <property type="evidence" value="ECO:0007669"/>
    <property type="project" value="InterPro"/>
</dbReference>
<keyword evidence="5" id="KW-0067">ATP-binding</keyword>
<evidence type="ECO:0000256" key="3">
    <source>
        <dbReference type="ARBA" id="ARBA00022692"/>
    </source>
</evidence>
<keyword evidence="12" id="KW-1185">Reference proteome</keyword>
<evidence type="ECO:0000313" key="11">
    <source>
        <dbReference type="EMBL" id="KCV72529.1"/>
    </source>
</evidence>
<feature type="region of interest" description="Disordered" evidence="8">
    <location>
        <begin position="258"/>
        <end position="300"/>
    </location>
</feature>
<name>A0A058ZDU2_FONAL</name>
<dbReference type="PANTHER" id="PTHR48041:SF139">
    <property type="entry name" value="PROTEIN SCARLET"/>
    <property type="match status" value="1"/>
</dbReference>
<evidence type="ECO:0000256" key="4">
    <source>
        <dbReference type="ARBA" id="ARBA00022741"/>
    </source>
</evidence>
<evidence type="ECO:0000256" key="2">
    <source>
        <dbReference type="ARBA" id="ARBA00022448"/>
    </source>
</evidence>
<dbReference type="EMBL" id="KB932201">
    <property type="protein sequence ID" value="KCV72529.1"/>
    <property type="molecule type" value="Genomic_DNA"/>
</dbReference>
<dbReference type="OrthoDB" id="66620at2759"/>
<feature type="compositionally biased region" description="Acidic residues" evidence="8">
    <location>
        <begin position="377"/>
        <end position="398"/>
    </location>
</feature>
<dbReference type="InterPro" id="IPR027417">
    <property type="entry name" value="P-loop_NTPase"/>
</dbReference>
<keyword evidence="6 9" id="KW-1133">Transmembrane helix</keyword>
<gene>
    <name evidence="11" type="ORF">H696_00121</name>
</gene>
<feature type="domain" description="ABC transporter" evidence="10">
    <location>
        <begin position="420"/>
        <end position="652"/>
    </location>
</feature>
<dbReference type="GO" id="GO:0140359">
    <property type="term" value="F:ABC-type transporter activity"/>
    <property type="evidence" value="ECO:0007669"/>
    <property type="project" value="InterPro"/>
</dbReference>
<dbReference type="Pfam" id="PF01061">
    <property type="entry name" value="ABC2_membrane"/>
    <property type="match status" value="1"/>
</dbReference>
<dbReference type="GeneID" id="20524846"/>
<feature type="transmembrane region" description="Helical" evidence="9">
    <location>
        <begin position="799"/>
        <end position="816"/>
    </location>
</feature>
<evidence type="ECO:0000256" key="8">
    <source>
        <dbReference type="SAM" id="MobiDB-lite"/>
    </source>
</evidence>
<keyword evidence="4" id="KW-0547">Nucleotide-binding</keyword>
<feature type="transmembrane region" description="Helical" evidence="9">
    <location>
        <begin position="1034"/>
        <end position="1057"/>
    </location>
</feature>
<dbReference type="SMART" id="SM00382">
    <property type="entry name" value="AAA"/>
    <property type="match status" value="1"/>
</dbReference>
<dbReference type="PANTHER" id="PTHR48041">
    <property type="entry name" value="ABC TRANSPORTER G FAMILY MEMBER 28"/>
    <property type="match status" value="1"/>
</dbReference>
<evidence type="ECO:0000256" key="9">
    <source>
        <dbReference type="SAM" id="Phobius"/>
    </source>
</evidence>
<dbReference type="PROSITE" id="PS50893">
    <property type="entry name" value="ABC_TRANSPORTER_2"/>
    <property type="match status" value="1"/>
</dbReference>
<dbReference type="Proteomes" id="UP000030693">
    <property type="component" value="Unassembled WGS sequence"/>
</dbReference>
<dbReference type="InterPro" id="IPR013525">
    <property type="entry name" value="ABC2_TM"/>
</dbReference>
<dbReference type="InterPro" id="IPR003439">
    <property type="entry name" value="ABC_transporter-like_ATP-bd"/>
</dbReference>
<feature type="transmembrane region" description="Helical" evidence="9">
    <location>
        <begin position="909"/>
        <end position="929"/>
    </location>
</feature>